<dbReference type="EMBL" id="LRGB01005528">
    <property type="protein sequence ID" value="KZS02016.1"/>
    <property type="molecule type" value="Genomic_DNA"/>
</dbReference>
<dbReference type="OrthoDB" id="6377543at2759"/>
<sequence>VEVDGTYRTTQAGFVLYHLLIEDDNGFGQPVAFFFIKEETTEAISECLQIFSENNDVSITKVTISDKDCTEIAALENCFPHEDHILCQFHALKALDVYMKKPNNGERVDKDKIHEIIKQFCV</sequence>
<reference evidence="2 3" key="1">
    <citation type="submission" date="2016-03" db="EMBL/GenBank/DDBJ databases">
        <title>EvidentialGene: Evidence-directed Construction of Genes on Genomes.</title>
        <authorList>
            <person name="Gilbert D.G."/>
            <person name="Choi J.-H."/>
            <person name="Mockaitis K."/>
            <person name="Colbourne J."/>
            <person name="Pfrender M."/>
        </authorList>
    </citation>
    <scope>NUCLEOTIDE SEQUENCE [LARGE SCALE GENOMIC DNA]</scope>
    <source>
        <strain evidence="2 3">Xinb3</strain>
        <tissue evidence="2">Complete organism</tissue>
    </source>
</reference>
<gene>
    <name evidence="2" type="ORF">APZ42_001107</name>
</gene>
<feature type="non-terminal residue" evidence="2">
    <location>
        <position position="1"/>
    </location>
</feature>
<organism evidence="2 3">
    <name type="scientific">Daphnia magna</name>
    <dbReference type="NCBI Taxonomy" id="35525"/>
    <lineage>
        <taxon>Eukaryota</taxon>
        <taxon>Metazoa</taxon>
        <taxon>Ecdysozoa</taxon>
        <taxon>Arthropoda</taxon>
        <taxon>Crustacea</taxon>
        <taxon>Branchiopoda</taxon>
        <taxon>Diplostraca</taxon>
        <taxon>Cladocera</taxon>
        <taxon>Anomopoda</taxon>
        <taxon>Daphniidae</taxon>
        <taxon>Daphnia</taxon>
    </lineage>
</organism>
<dbReference type="InterPro" id="IPR052579">
    <property type="entry name" value="Zinc_finger_SWIM"/>
</dbReference>
<dbReference type="PANTHER" id="PTHR31569:SF4">
    <property type="entry name" value="SWIM-TYPE DOMAIN-CONTAINING PROTEIN"/>
    <property type="match status" value="1"/>
</dbReference>
<dbReference type="AlphaFoldDB" id="A0A164J620"/>
<feature type="domain" description="ZSWIM1/3 RNaseH-like" evidence="1">
    <location>
        <begin position="3"/>
        <end position="82"/>
    </location>
</feature>
<evidence type="ECO:0000313" key="2">
    <source>
        <dbReference type="EMBL" id="KZS02016.1"/>
    </source>
</evidence>
<name>A0A164J620_9CRUS</name>
<dbReference type="Pfam" id="PF21056">
    <property type="entry name" value="ZSWIM1-3_RNaseH-like"/>
    <property type="match status" value="1"/>
</dbReference>
<dbReference type="InterPro" id="IPR048324">
    <property type="entry name" value="ZSWIM1-3_RNaseH-like"/>
</dbReference>
<keyword evidence="3" id="KW-1185">Reference proteome</keyword>
<proteinExistence type="predicted"/>
<protein>
    <recommendedName>
        <fullName evidence="1">ZSWIM1/3 RNaseH-like domain-containing protein</fullName>
    </recommendedName>
</protein>
<feature type="non-terminal residue" evidence="2">
    <location>
        <position position="122"/>
    </location>
</feature>
<comment type="caution">
    <text evidence="2">The sequence shown here is derived from an EMBL/GenBank/DDBJ whole genome shotgun (WGS) entry which is preliminary data.</text>
</comment>
<evidence type="ECO:0000259" key="1">
    <source>
        <dbReference type="Pfam" id="PF21056"/>
    </source>
</evidence>
<dbReference type="Proteomes" id="UP000076858">
    <property type="component" value="Unassembled WGS sequence"/>
</dbReference>
<accession>A0A164J620</accession>
<evidence type="ECO:0000313" key="3">
    <source>
        <dbReference type="Proteomes" id="UP000076858"/>
    </source>
</evidence>
<dbReference type="PANTHER" id="PTHR31569">
    <property type="entry name" value="SWIM-TYPE DOMAIN-CONTAINING PROTEIN"/>
    <property type="match status" value="1"/>
</dbReference>